<dbReference type="PANTHER" id="PTHR42678">
    <property type="entry name" value="AMIDASE"/>
    <property type="match status" value="1"/>
</dbReference>
<sequence>MDATLDDLTHGLTQGHFTSAQLVRTYAARVAEVNHVFHAVIELNPDAEEIASRLDQERAGKGPRSPLHGVPFLLKDNIISLDRTEATCGSTVLLGTSPATEAAIVTILRKAGAVVLGRANLSEFAGFRHTNATTGWSPRGGQATGIFWPNMKASGSSTGSAISVGLGLTFASFGTETVSSLVSPSEKSCVVGLKPTSNLLPMDGVIPVSKRQDSMGYMARTVRDVAQILDTAIDFDSRPRPSHVPGSYANCCSTSDLRGVRVGVVKYSKQNLDKPKLEAFEETLGHLKRAGATIIDNISLAGMQEYEALPERMKAVVLETEFKTDMESYLSTLIENPRDIRTFEDLVNAVQLEPSEGYPDRNVDIMIRALHSSKNSTDYIEMIRKQEFYANLGGFEGSMDRHGCDVVLAPAGSLDLQAFSSIGGNPVMTVPMGFYPEGTKVERDEHRGGLVSVAPGIPFSLYLYGKRHGESQLLQVAYAFEQLSGARKRAKPYLLPKTDLKDIVFQGRWAWHL</sequence>
<comment type="caution">
    <text evidence="2">The sequence shown here is derived from an EMBL/GenBank/DDBJ whole genome shotgun (WGS) entry which is preliminary data.</text>
</comment>
<gene>
    <name evidence="2" type="ORF">B0T16DRAFT_425945</name>
</gene>
<reference evidence="2" key="1">
    <citation type="submission" date="2023-06" db="EMBL/GenBank/DDBJ databases">
        <title>Genome-scale phylogeny and comparative genomics of the fungal order Sordariales.</title>
        <authorList>
            <consortium name="Lawrence Berkeley National Laboratory"/>
            <person name="Hensen N."/>
            <person name="Bonometti L."/>
            <person name="Westerberg I."/>
            <person name="Brannstrom I.O."/>
            <person name="Guillou S."/>
            <person name="Cros-Aarteil S."/>
            <person name="Calhoun S."/>
            <person name="Haridas S."/>
            <person name="Kuo A."/>
            <person name="Mondo S."/>
            <person name="Pangilinan J."/>
            <person name="Riley R."/>
            <person name="Labutti K."/>
            <person name="Andreopoulos B."/>
            <person name="Lipzen A."/>
            <person name="Chen C."/>
            <person name="Yanf M."/>
            <person name="Daum C."/>
            <person name="Ng V."/>
            <person name="Clum A."/>
            <person name="Steindorff A."/>
            <person name="Ohm R."/>
            <person name="Martin F."/>
            <person name="Silar P."/>
            <person name="Natvig D."/>
            <person name="Lalanne C."/>
            <person name="Gautier V."/>
            <person name="Ament-Velasquez S.L."/>
            <person name="Kruys A."/>
            <person name="Hutchinson M.I."/>
            <person name="Powell A.J."/>
            <person name="Barry K."/>
            <person name="Miller A.N."/>
            <person name="Grigoriev I.V."/>
            <person name="Debuchy R."/>
            <person name="Gladieux P."/>
            <person name="Thoren M.H."/>
            <person name="Johannesson H."/>
        </authorList>
    </citation>
    <scope>NUCLEOTIDE SEQUENCE</scope>
    <source>
        <strain evidence="2">SMH2532-1</strain>
    </source>
</reference>
<evidence type="ECO:0000313" key="2">
    <source>
        <dbReference type="EMBL" id="KAK0657888.1"/>
    </source>
</evidence>
<evidence type="ECO:0000259" key="1">
    <source>
        <dbReference type="Pfam" id="PF01425"/>
    </source>
</evidence>
<dbReference type="InterPro" id="IPR036928">
    <property type="entry name" value="AS_sf"/>
</dbReference>
<feature type="domain" description="Amidase" evidence="1">
    <location>
        <begin position="22"/>
        <end position="413"/>
    </location>
</feature>
<dbReference type="SUPFAM" id="SSF75304">
    <property type="entry name" value="Amidase signature (AS) enzymes"/>
    <property type="match status" value="1"/>
</dbReference>
<dbReference type="AlphaFoldDB" id="A0AA39YSM7"/>
<dbReference type="InterPro" id="IPR023631">
    <property type="entry name" value="Amidase_dom"/>
</dbReference>
<keyword evidence="3" id="KW-1185">Reference proteome</keyword>
<dbReference type="Proteomes" id="UP001174936">
    <property type="component" value="Unassembled WGS sequence"/>
</dbReference>
<organism evidence="2 3">
    <name type="scientific">Cercophora newfieldiana</name>
    <dbReference type="NCBI Taxonomy" id="92897"/>
    <lineage>
        <taxon>Eukaryota</taxon>
        <taxon>Fungi</taxon>
        <taxon>Dikarya</taxon>
        <taxon>Ascomycota</taxon>
        <taxon>Pezizomycotina</taxon>
        <taxon>Sordariomycetes</taxon>
        <taxon>Sordariomycetidae</taxon>
        <taxon>Sordariales</taxon>
        <taxon>Lasiosphaeriaceae</taxon>
        <taxon>Cercophora</taxon>
    </lineage>
</organism>
<dbReference type="PANTHER" id="PTHR42678:SF34">
    <property type="entry name" value="OS04G0183300 PROTEIN"/>
    <property type="match status" value="1"/>
</dbReference>
<protein>
    <submittedName>
        <fullName evidence="2">Amidase signature domain-containing protein</fullName>
    </submittedName>
</protein>
<dbReference type="Pfam" id="PF01425">
    <property type="entry name" value="Amidase"/>
    <property type="match status" value="1"/>
</dbReference>
<dbReference type="Gene3D" id="3.90.1300.10">
    <property type="entry name" value="Amidase signature (AS) domain"/>
    <property type="match status" value="1"/>
</dbReference>
<proteinExistence type="predicted"/>
<dbReference type="EMBL" id="JAULSV010000001">
    <property type="protein sequence ID" value="KAK0657888.1"/>
    <property type="molecule type" value="Genomic_DNA"/>
</dbReference>
<accession>A0AA39YSM7</accession>
<name>A0AA39YSM7_9PEZI</name>
<evidence type="ECO:0000313" key="3">
    <source>
        <dbReference type="Proteomes" id="UP001174936"/>
    </source>
</evidence>